<evidence type="ECO:0000313" key="5">
    <source>
        <dbReference type="EMBL" id="WBA08878.1"/>
    </source>
</evidence>
<dbReference type="SUPFAM" id="SSF75169">
    <property type="entry name" value="DsrEFH-like"/>
    <property type="match status" value="1"/>
</dbReference>
<dbReference type="GO" id="GO:0016740">
    <property type="term" value="F:transferase activity"/>
    <property type="evidence" value="ECO:0007669"/>
    <property type="project" value="UniProtKB-KW"/>
</dbReference>
<evidence type="ECO:0000256" key="2">
    <source>
        <dbReference type="ARBA" id="ARBA00004496"/>
    </source>
</evidence>
<dbReference type="AlphaFoldDB" id="A0AA47KL73"/>
<dbReference type="Proteomes" id="UP001164748">
    <property type="component" value="Chromosome"/>
</dbReference>
<dbReference type="GO" id="GO:0005737">
    <property type="term" value="C:cytoplasm"/>
    <property type="evidence" value="ECO:0007669"/>
    <property type="project" value="UniProtKB-SubCell"/>
</dbReference>
<evidence type="ECO:0000313" key="6">
    <source>
        <dbReference type="Proteomes" id="UP001164748"/>
    </source>
</evidence>
<dbReference type="NCBIfam" id="TIGR03010">
    <property type="entry name" value="sulf_tusC_dsrF"/>
    <property type="match status" value="1"/>
</dbReference>
<reference evidence="5" key="1">
    <citation type="submission" date="2022-09" db="EMBL/GenBank/DDBJ databases">
        <authorList>
            <person name="Li Z.-J."/>
        </authorList>
    </citation>
    <scope>NUCLEOTIDE SEQUENCE</scope>
    <source>
        <strain evidence="5">TGB11</strain>
    </source>
</reference>
<dbReference type="Pfam" id="PF02635">
    <property type="entry name" value="DsrE"/>
    <property type="match status" value="1"/>
</dbReference>
<dbReference type="InterPro" id="IPR003787">
    <property type="entry name" value="Sulphur_relay_DsrE/F-like"/>
</dbReference>
<sequence length="118" mass="12674">MMKIGFVFSSAPHGSASGREGLDALLAASAFCDNLVVFFIGDGVFQLLGGQQPSQILSRDYIASFKMLPLCDVEEVYVCQASLTARGLEQATTVLPTQALSVEQVKTQLSGCDRILHF</sequence>
<dbReference type="Gene3D" id="3.40.1260.10">
    <property type="entry name" value="DsrEFH-like"/>
    <property type="match status" value="1"/>
</dbReference>
<dbReference type="InterPro" id="IPR027396">
    <property type="entry name" value="DsrEFH-like"/>
</dbReference>
<evidence type="ECO:0000256" key="3">
    <source>
        <dbReference type="ARBA" id="ARBA00005996"/>
    </source>
</evidence>
<keyword evidence="5" id="KW-0808">Transferase</keyword>
<dbReference type="PANTHER" id="PTHR38780">
    <property type="entry name" value="PROTEIN TUSC"/>
    <property type="match status" value="1"/>
</dbReference>
<dbReference type="InterPro" id="IPR017462">
    <property type="entry name" value="Sulphur_relay_TusC/DsrF"/>
</dbReference>
<evidence type="ECO:0000256" key="4">
    <source>
        <dbReference type="ARBA" id="ARBA00017149"/>
    </source>
</evidence>
<gene>
    <name evidence="5" type="primary">tusC</name>
    <name evidence="5" type="ORF">N8M53_01200</name>
</gene>
<dbReference type="NCBIfam" id="NF001238">
    <property type="entry name" value="PRK00211.1"/>
    <property type="match status" value="1"/>
</dbReference>
<proteinExistence type="inferred from homology"/>
<comment type="similarity">
    <text evidence="3">Belongs to the DsrF/TusC family.</text>
</comment>
<dbReference type="RefSeq" id="WP_269579205.1">
    <property type="nucleotide sequence ID" value="NZ_CP114588.1"/>
</dbReference>
<evidence type="ECO:0000256" key="1">
    <source>
        <dbReference type="ARBA" id="ARBA00002850"/>
    </source>
</evidence>
<name>A0AA47KL73_9GAMM</name>
<accession>A0AA47KL73</accession>
<comment type="subcellular location">
    <subcellularLocation>
        <location evidence="2">Cytoplasm</location>
    </subcellularLocation>
</comment>
<dbReference type="PANTHER" id="PTHR38780:SF1">
    <property type="entry name" value="PROTEIN TUSC"/>
    <property type="match status" value="1"/>
</dbReference>
<protein>
    <recommendedName>
        <fullName evidence="4">Protein TusC homolog</fullName>
    </recommendedName>
</protein>
<organism evidence="5 6">
    <name type="scientific">Salinivibrio kushneri</name>
    <dbReference type="NCBI Taxonomy" id="1908198"/>
    <lineage>
        <taxon>Bacteria</taxon>
        <taxon>Pseudomonadati</taxon>
        <taxon>Pseudomonadota</taxon>
        <taxon>Gammaproteobacteria</taxon>
        <taxon>Vibrionales</taxon>
        <taxon>Vibrionaceae</taxon>
        <taxon>Salinivibrio</taxon>
    </lineage>
</organism>
<dbReference type="EMBL" id="CP114588">
    <property type="protein sequence ID" value="WBA08878.1"/>
    <property type="molecule type" value="Genomic_DNA"/>
</dbReference>
<comment type="function">
    <text evidence="1">Could be part of a sulfur-relay system.</text>
</comment>